<reference evidence="2 3" key="1">
    <citation type="submission" date="2018-11" db="EMBL/GenBank/DDBJ databases">
        <title>Gordonia insulae sp. nov., isolated from an island soil.</title>
        <authorList>
            <person name="Kim Y.S."/>
            <person name="Kim S.B."/>
        </authorList>
    </citation>
    <scope>NUCLEOTIDE SEQUENCE [LARGE SCALE GENOMIC DNA]</scope>
    <source>
        <strain evidence="2 3">MMS17-SY073</strain>
    </source>
</reference>
<proteinExistence type="predicted"/>
<keyword evidence="2" id="KW-0012">Acyltransferase</keyword>
<gene>
    <name evidence="2" type="primary">papA1_1</name>
    <name evidence="2" type="ORF">D7316_01432</name>
</gene>
<dbReference type="GO" id="GO:0008610">
    <property type="term" value="P:lipid biosynthetic process"/>
    <property type="evidence" value="ECO:0007669"/>
    <property type="project" value="UniProtKB-ARBA"/>
</dbReference>
<evidence type="ECO:0000259" key="1">
    <source>
        <dbReference type="Pfam" id="PF00668"/>
    </source>
</evidence>
<accession>A0A3G8JIC3</accession>
<dbReference type="EMBL" id="CP033972">
    <property type="protein sequence ID" value="AZG44841.1"/>
    <property type="molecule type" value="Genomic_DNA"/>
</dbReference>
<keyword evidence="2" id="KW-0808">Transferase</keyword>
<name>A0A3G8JIC3_9ACTN</name>
<evidence type="ECO:0000313" key="3">
    <source>
        <dbReference type="Proteomes" id="UP000271469"/>
    </source>
</evidence>
<keyword evidence="3" id="KW-1185">Reference proteome</keyword>
<evidence type="ECO:0000313" key="2">
    <source>
        <dbReference type="EMBL" id="AZG44841.1"/>
    </source>
</evidence>
<dbReference type="InterPro" id="IPR001242">
    <property type="entry name" value="Condensation_dom"/>
</dbReference>
<dbReference type="KEGG" id="gom:D7316_01432"/>
<dbReference type="Gene3D" id="3.30.559.30">
    <property type="entry name" value="Nonribosomal peptide synthetase, condensation domain"/>
    <property type="match status" value="1"/>
</dbReference>
<dbReference type="EC" id="2.3.1.-" evidence="2"/>
<dbReference type="OrthoDB" id="9789603at2"/>
<feature type="domain" description="Condensation" evidence="1">
    <location>
        <begin position="62"/>
        <end position="356"/>
    </location>
</feature>
<sequence length="475" mass="50788">MSRTPLLHFPLVGGTTVQWRLADPEGALAAAERTPDGVTFLQSDHLVAAAAKQGRGETHTGTASAVTVFDGPLDRPAMAAALTAFTRRHEELRAVYGLDDTGPVRRVAPAEVTEYVTVEHGAHLADDDDVIGHIVDRIETEAIFDRMPGVIYGAVDAGDRFTFYIGTDHAHTDGFSQFLGLHEIARLYRGFRDGDVPRPADAGTFGDYIAAEKAIVATADPLDPRIAQWREILSANDGRVPRFPFDIGLADGEPALARPIQRTLLSGNQLDACDAHGGARQSFVGVIYAALAAAQHELLGSERYFTATVLATRPDGHASTQGWLCNFAPVEFPVAAGTPFSSVVSAAGDAVARARDLATLPVHVALAVLAADGSYIPDEGSPQMVSYIDFRKIPGSDDPVLQRVTCFPAIGLTRNANMWFTRYTDKLTMLAHIPDNPTARSTFDAYADAVQRWLTAYAEGADPSIGANPRIGASS</sequence>
<dbReference type="Pfam" id="PF00668">
    <property type="entry name" value="Condensation"/>
    <property type="match status" value="1"/>
</dbReference>
<dbReference type="SUPFAM" id="SSF52777">
    <property type="entry name" value="CoA-dependent acyltransferases"/>
    <property type="match status" value="2"/>
</dbReference>
<dbReference type="AlphaFoldDB" id="A0A3G8JIC3"/>
<dbReference type="Proteomes" id="UP000271469">
    <property type="component" value="Chromosome"/>
</dbReference>
<dbReference type="RefSeq" id="WP_124707643.1">
    <property type="nucleotide sequence ID" value="NZ_CP033972.1"/>
</dbReference>
<organism evidence="2 3">
    <name type="scientific">Gordonia insulae</name>
    <dbReference type="NCBI Taxonomy" id="2420509"/>
    <lineage>
        <taxon>Bacteria</taxon>
        <taxon>Bacillati</taxon>
        <taxon>Actinomycetota</taxon>
        <taxon>Actinomycetes</taxon>
        <taxon>Mycobacteriales</taxon>
        <taxon>Gordoniaceae</taxon>
        <taxon>Gordonia</taxon>
    </lineage>
</organism>
<dbReference type="Gene3D" id="3.30.559.10">
    <property type="entry name" value="Chloramphenicol acetyltransferase-like domain"/>
    <property type="match status" value="1"/>
</dbReference>
<dbReference type="InterPro" id="IPR023213">
    <property type="entry name" value="CAT-like_dom_sf"/>
</dbReference>
<dbReference type="GO" id="GO:0016746">
    <property type="term" value="F:acyltransferase activity"/>
    <property type="evidence" value="ECO:0007669"/>
    <property type="project" value="UniProtKB-KW"/>
</dbReference>
<protein>
    <submittedName>
        <fullName evidence="2">SL659 acyltransferase papA1</fullName>
        <ecNumber evidence="2">2.3.1.-</ecNumber>
    </submittedName>
</protein>